<feature type="transmembrane region" description="Helical" evidence="1">
    <location>
        <begin position="154"/>
        <end position="173"/>
    </location>
</feature>
<name>X0XEJ9_9ZZZZ</name>
<feature type="transmembrane region" description="Helical" evidence="1">
    <location>
        <begin position="193"/>
        <end position="214"/>
    </location>
</feature>
<keyword evidence="1" id="KW-0472">Membrane</keyword>
<accession>X0XEJ9</accession>
<proteinExistence type="predicted"/>
<evidence type="ECO:0000256" key="1">
    <source>
        <dbReference type="SAM" id="Phobius"/>
    </source>
</evidence>
<dbReference type="SUPFAM" id="SSF69318">
    <property type="entry name" value="Integrin alpha N-terminal domain"/>
    <property type="match status" value="1"/>
</dbReference>
<protein>
    <submittedName>
        <fullName evidence="2">Uncharacterized protein</fullName>
    </submittedName>
</protein>
<organism evidence="2">
    <name type="scientific">marine sediment metagenome</name>
    <dbReference type="NCBI Taxonomy" id="412755"/>
    <lineage>
        <taxon>unclassified sequences</taxon>
        <taxon>metagenomes</taxon>
        <taxon>ecological metagenomes</taxon>
    </lineage>
</organism>
<keyword evidence="1" id="KW-0812">Transmembrane</keyword>
<comment type="caution">
    <text evidence="2">The sequence shown here is derived from an EMBL/GenBank/DDBJ whole genome shotgun (WGS) entry which is preliminary data.</text>
</comment>
<dbReference type="AlphaFoldDB" id="X0XEJ9"/>
<gene>
    <name evidence="2" type="ORF">S01H1_65178</name>
</gene>
<feature type="non-terminal residue" evidence="2">
    <location>
        <position position="1"/>
    </location>
</feature>
<dbReference type="EMBL" id="BARS01043014">
    <property type="protein sequence ID" value="GAG35068.1"/>
    <property type="molecule type" value="Genomic_DNA"/>
</dbReference>
<dbReference type="InterPro" id="IPR028994">
    <property type="entry name" value="Integrin_alpha_N"/>
</dbReference>
<evidence type="ECO:0000313" key="2">
    <source>
        <dbReference type="EMBL" id="GAG35068.1"/>
    </source>
</evidence>
<feature type="transmembrane region" description="Helical" evidence="1">
    <location>
        <begin position="20"/>
        <end position="41"/>
    </location>
</feature>
<sequence>FLSFSWVSSGWVQMGRRHWLVRVVNGMLWAVWIATMLFFAWTSRPAPLLRPLDIRPSGSDIVTLDLDSDGHNEALAFDQDRNGVVELLLVDTDGNGLTDMARVDLDQDRFGDYLALDRNEDGVAEIFDVDGDGNADMLDTDGDGRPDTQLTRNLSFSVCLYVLTGLLLIRLALDLLPTDVPSLPAVPSISLAWRLGLMAAWIMAALLALSVAAFQPGF</sequence>
<keyword evidence="1" id="KW-1133">Transmembrane helix</keyword>
<reference evidence="2" key="1">
    <citation type="journal article" date="2014" name="Front. Microbiol.">
        <title>High frequency of phylogenetically diverse reductive dehalogenase-homologous genes in deep subseafloor sedimentary metagenomes.</title>
        <authorList>
            <person name="Kawai M."/>
            <person name="Futagami T."/>
            <person name="Toyoda A."/>
            <person name="Takaki Y."/>
            <person name="Nishi S."/>
            <person name="Hori S."/>
            <person name="Arai W."/>
            <person name="Tsubouchi T."/>
            <person name="Morono Y."/>
            <person name="Uchiyama I."/>
            <person name="Ito T."/>
            <person name="Fujiyama A."/>
            <person name="Inagaki F."/>
            <person name="Takami H."/>
        </authorList>
    </citation>
    <scope>NUCLEOTIDE SEQUENCE</scope>
    <source>
        <strain evidence="2">Expedition CK06-06</strain>
    </source>
</reference>